<protein>
    <submittedName>
        <fullName evidence="1">Uncharacterized protein</fullName>
    </submittedName>
</protein>
<dbReference type="Proteomes" id="UP001157418">
    <property type="component" value="Unassembled WGS sequence"/>
</dbReference>
<reference evidence="1 2" key="1">
    <citation type="submission" date="2022-01" db="EMBL/GenBank/DDBJ databases">
        <authorList>
            <person name="Xiong W."/>
            <person name="Schranz E."/>
        </authorList>
    </citation>
    <scope>NUCLEOTIDE SEQUENCE [LARGE SCALE GENOMIC DNA]</scope>
</reference>
<organism evidence="1 2">
    <name type="scientific">Lactuca virosa</name>
    <dbReference type="NCBI Taxonomy" id="75947"/>
    <lineage>
        <taxon>Eukaryota</taxon>
        <taxon>Viridiplantae</taxon>
        <taxon>Streptophyta</taxon>
        <taxon>Embryophyta</taxon>
        <taxon>Tracheophyta</taxon>
        <taxon>Spermatophyta</taxon>
        <taxon>Magnoliopsida</taxon>
        <taxon>eudicotyledons</taxon>
        <taxon>Gunneridae</taxon>
        <taxon>Pentapetalae</taxon>
        <taxon>asterids</taxon>
        <taxon>campanulids</taxon>
        <taxon>Asterales</taxon>
        <taxon>Asteraceae</taxon>
        <taxon>Cichorioideae</taxon>
        <taxon>Cichorieae</taxon>
        <taxon>Lactucinae</taxon>
        <taxon>Lactuca</taxon>
    </lineage>
</organism>
<gene>
    <name evidence="1" type="ORF">LVIROSA_LOCUS24843</name>
</gene>
<comment type="caution">
    <text evidence="1">The sequence shown here is derived from an EMBL/GenBank/DDBJ whole genome shotgun (WGS) entry which is preliminary data.</text>
</comment>
<evidence type="ECO:0000313" key="1">
    <source>
        <dbReference type="EMBL" id="CAH1438591.1"/>
    </source>
</evidence>
<dbReference type="AlphaFoldDB" id="A0AAU9NL43"/>
<name>A0AAU9NL43_9ASTR</name>
<dbReference type="EMBL" id="CAKMRJ010004445">
    <property type="protein sequence ID" value="CAH1438591.1"/>
    <property type="molecule type" value="Genomic_DNA"/>
</dbReference>
<proteinExistence type="predicted"/>
<evidence type="ECO:0000313" key="2">
    <source>
        <dbReference type="Proteomes" id="UP001157418"/>
    </source>
</evidence>
<keyword evidence="2" id="KW-1185">Reference proteome</keyword>
<sequence length="110" mass="12345">MWMDNGELSPSRRMVIRTQVSIRLPPPACHHHQLTPPPPPSVTAAVTITATTPSQHYLINSKKSQELSDLHQGKKCQKYTMVEDLDTCATQIPMAEITDEGEIKQSWPKL</sequence>
<accession>A0AAU9NL43</accession>